<dbReference type="Gene3D" id="3.40.30.10">
    <property type="entry name" value="Glutaredoxin"/>
    <property type="match status" value="1"/>
</dbReference>
<evidence type="ECO:0000259" key="1">
    <source>
        <dbReference type="PROSITE" id="PS50404"/>
    </source>
</evidence>
<evidence type="ECO:0000259" key="2">
    <source>
        <dbReference type="PROSITE" id="PS50405"/>
    </source>
</evidence>
<dbReference type="InterPro" id="IPR036249">
    <property type="entry name" value="Thioredoxin-like_sf"/>
</dbReference>
<name>F2JYT6_MARM1</name>
<organism evidence="3 4">
    <name type="scientific">Marinomonas mediterranea (strain ATCC 700492 / JCM 21426 / NBRC 103028 / MMB-1)</name>
    <dbReference type="NCBI Taxonomy" id="717774"/>
    <lineage>
        <taxon>Bacteria</taxon>
        <taxon>Pseudomonadati</taxon>
        <taxon>Pseudomonadota</taxon>
        <taxon>Gammaproteobacteria</taxon>
        <taxon>Oceanospirillales</taxon>
        <taxon>Oceanospirillaceae</taxon>
        <taxon>Marinomonas</taxon>
    </lineage>
</organism>
<dbReference type="InterPro" id="IPR004045">
    <property type="entry name" value="Glutathione_S-Trfase_N"/>
</dbReference>
<dbReference type="SUPFAM" id="SSF47616">
    <property type="entry name" value="GST C-terminal domain-like"/>
    <property type="match status" value="1"/>
</dbReference>
<dbReference type="PROSITE" id="PS50404">
    <property type="entry name" value="GST_NTER"/>
    <property type="match status" value="1"/>
</dbReference>
<dbReference type="HOGENOM" id="CLU_011226_12_2_6"/>
<dbReference type="SUPFAM" id="SSF52833">
    <property type="entry name" value="Thioredoxin-like"/>
    <property type="match status" value="1"/>
</dbReference>
<dbReference type="Pfam" id="PF13409">
    <property type="entry name" value="GST_N_2"/>
    <property type="match status" value="1"/>
</dbReference>
<dbReference type="STRING" id="717774.Marme_0411"/>
<dbReference type="AlphaFoldDB" id="F2JYT6"/>
<evidence type="ECO:0000313" key="3">
    <source>
        <dbReference type="EMBL" id="ADZ89711.1"/>
    </source>
</evidence>
<accession>F2JYT6</accession>
<proteinExistence type="predicted"/>
<dbReference type="PATRIC" id="fig|717774.3.peg.423"/>
<dbReference type="InterPro" id="IPR004046">
    <property type="entry name" value="GST_C"/>
</dbReference>
<dbReference type="Gene3D" id="1.20.1050.10">
    <property type="match status" value="1"/>
</dbReference>
<protein>
    <submittedName>
        <fullName evidence="3">Glutathione S-transferase domain</fullName>
    </submittedName>
</protein>
<keyword evidence="3" id="KW-0808">Transferase</keyword>
<dbReference type="eggNOG" id="COG0625">
    <property type="taxonomic scope" value="Bacteria"/>
</dbReference>
<evidence type="ECO:0000313" key="4">
    <source>
        <dbReference type="Proteomes" id="UP000001062"/>
    </source>
</evidence>
<feature type="domain" description="GST N-terminal" evidence="1">
    <location>
        <begin position="18"/>
        <end position="99"/>
    </location>
</feature>
<dbReference type="InterPro" id="IPR050983">
    <property type="entry name" value="GST_Omega/HSP26"/>
</dbReference>
<dbReference type="Pfam" id="PF00043">
    <property type="entry name" value="GST_C"/>
    <property type="match status" value="1"/>
</dbReference>
<sequence length="220" mass="25418">MWLALNYFQFFDNLIAGFNMKLFSNKTSPYARMVRILILEKEMTEKVDLVWCDPWSDDENFLKINPLGRIPSLVLESGLAINESIIIANYLDSIDEKTPSLIPNKYKENVFYLMGLGQGIMDAAFSIVISKKYLGRELDNSILNLRRFNGIRRSLGQLEENIEKYSHEESITLGDISIAVSLSYILFRIPEMKINDNYPKLSKWCERISSRSSFESTAFK</sequence>
<dbReference type="GO" id="GO:0005737">
    <property type="term" value="C:cytoplasm"/>
    <property type="evidence" value="ECO:0007669"/>
    <property type="project" value="TreeGrafter"/>
</dbReference>
<keyword evidence="4" id="KW-1185">Reference proteome</keyword>
<dbReference type="InterPro" id="IPR010987">
    <property type="entry name" value="Glutathione-S-Trfase_C-like"/>
</dbReference>
<dbReference type="PANTHER" id="PTHR43968">
    <property type="match status" value="1"/>
</dbReference>
<gene>
    <name evidence="3" type="ordered locus">Marme_0411</name>
</gene>
<reference evidence="3 4" key="1">
    <citation type="journal article" date="2012" name="Stand. Genomic Sci.">
        <title>Complete genome sequence of the melanogenic marine bacterium Marinomonas mediterranea type strain (MMB-1(T)).</title>
        <authorList>
            <person name="Lucas-Elio P."/>
            <person name="Goodwin L."/>
            <person name="Woyke T."/>
            <person name="Pitluck S."/>
            <person name="Nolan M."/>
            <person name="Kyrpides N.C."/>
            <person name="Detter J.C."/>
            <person name="Copeland A."/>
            <person name="Teshima H."/>
            <person name="Bruce D."/>
            <person name="Detter C."/>
            <person name="Tapia R."/>
            <person name="Han S."/>
            <person name="Land M.L."/>
            <person name="Ivanova N."/>
            <person name="Mikhailova N."/>
            <person name="Johnston A.W."/>
            <person name="Sanchez-Amat A."/>
        </authorList>
    </citation>
    <scope>NUCLEOTIDE SEQUENCE [LARGE SCALE GENOMIC DNA]</scope>
    <source>
        <strain evidence="4">ATCC 700492 / JCM 21426 / NBRC 103028 / MMB-1</strain>
    </source>
</reference>
<dbReference type="PANTHER" id="PTHR43968:SF6">
    <property type="entry name" value="GLUTATHIONE S-TRANSFERASE OMEGA"/>
    <property type="match status" value="1"/>
</dbReference>
<dbReference type="PROSITE" id="PS50405">
    <property type="entry name" value="GST_CTER"/>
    <property type="match status" value="1"/>
</dbReference>
<feature type="domain" description="GST C-terminal" evidence="2">
    <location>
        <begin position="102"/>
        <end position="220"/>
    </location>
</feature>
<dbReference type="GO" id="GO:0016740">
    <property type="term" value="F:transferase activity"/>
    <property type="evidence" value="ECO:0007669"/>
    <property type="project" value="UniProtKB-KW"/>
</dbReference>
<dbReference type="Proteomes" id="UP000001062">
    <property type="component" value="Chromosome"/>
</dbReference>
<dbReference type="InterPro" id="IPR036282">
    <property type="entry name" value="Glutathione-S-Trfase_C_sf"/>
</dbReference>
<dbReference type="KEGG" id="mme:Marme_0411"/>
<dbReference type="EMBL" id="CP002583">
    <property type="protein sequence ID" value="ADZ89711.1"/>
    <property type="molecule type" value="Genomic_DNA"/>
</dbReference>